<feature type="transmembrane region" description="Helical" evidence="1">
    <location>
        <begin position="32"/>
        <end position="50"/>
    </location>
</feature>
<dbReference type="EMBL" id="CP108125">
    <property type="protein sequence ID" value="WTO80947.1"/>
    <property type="molecule type" value="Genomic_DNA"/>
</dbReference>
<sequence>MDTVEAVELVYRPTRADILAGILVRERRRGLFLVRWGLTGLFGAAAVLAMTASNGSAVSGVLALFCAAMIWSIPRLQAHHVLRTVSWQGEYRTTVSETGIATETVHTTLVQRWSIFRGYREARDHVVLLSRDPNILLVEFLPKRGLQTEQDAERLRDLLSRQLPRI</sequence>
<proteinExistence type="predicted"/>
<protein>
    <submittedName>
        <fullName evidence="2">YcxB family protein</fullName>
    </submittedName>
</protein>
<keyword evidence="3" id="KW-1185">Reference proteome</keyword>
<keyword evidence="1" id="KW-0812">Transmembrane</keyword>
<gene>
    <name evidence="2" type="ORF">OHU27_00300</name>
</gene>
<dbReference type="RefSeq" id="WP_210980106.1">
    <property type="nucleotide sequence ID" value="NZ_CP108125.1"/>
</dbReference>
<organism evidence="2 3">
    <name type="scientific">Streptomyces nigra</name>
    <dbReference type="NCBI Taxonomy" id="1827580"/>
    <lineage>
        <taxon>Bacteria</taxon>
        <taxon>Bacillati</taxon>
        <taxon>Actinomycetota</taxon>
        <taxon>Actinomycetes</taxon>
        <taxon>Kitasatosporales</taxon>
        <taxon>Streptomycetaceae</taxon>
        <taxon>Streptomyces</taxon>
    </lineage>
</organism>
<keyword evidence="1" id="KW-1133">Transmembrane helix</keyword>
<evidence type="ECO:0000313" key="2">
    <source>
        <dbReference type="EMBL" id="WTO80947.1"/>
    </source>
</evidence>
<name>A0ABZ1IP85_9ACTN</name>
<keyword evidence="1" id="KW-0472">Membrane</keyword>
<reference evidence="2 3" key="1">
    <citation type="submission" date="2022-10" db="EMBL/GenBank/DDBJ databases">
        <title>The complete genomes of actinobacterial strains from the NBC collection.</title>
        <authorList>
            <person name="Joergensen T.S."/>
            <person name="Alvarez Arevalo M."/>
            <person name="Sterndorff E.B."/>
            <person name="Faurdal D."/>
            <person name="Vuksanovic O."/>
            <person name="Mourched A.-S."/>
            <person name="Charusanti P."/>
            <person name="Shaw S."/>
            <person name="Blin K."/>
            <person name="Weber T."/>
        </authorList>
    </citation>
    <scope>NUCLEOTIDE SEQUENCE [LARGE SCALE GENOMIC DNA]</scope>
    <source>
        <strain evidence="2 3">NBC_00206</strain>
    </source>
</reference>
<evidence type="ECO:0000256" key="1">
    <source>
        <dbReference type="SAM" id="Phobius"/>
    </source>
</evidence>
<dbReference type="Proteomes" id="UP001622690">
    <property type="component" value="Chromosome"/>
</dbReference>
<feature type="transmembrane region" description="Helical" evidence="1">
    <location>
        <begin position="56"/>
        <end position="73"/>
    </location>
</feature>
<accession>A0ABZ1IP85</accession>
<evidence type="ECO:0000313" key="3">
    <source>
        <dbReference type="Proteomes" id="UP001622690"/>
    </source>
</evidence>